<protein>
    <submittedName>
        <fullName evidence="1">7431_t:CDS:1</fullName>
    </submittedName>
</protein>
<reference evidence="1" key="1">
    <citation type="submission" date="2021-06" db="EMBL/GenBank/DDBJ databases">
        <authorList>
            <person name="Kallberg Y."/>
            <person name="Tangrot J."/>
            <person name="Rosling A."/>
        </authorList>
    </citation>
    <scope>NUCLEOTIDE SEQUENCE</scope>
    <source>
        <strain evidence="1">IN212</strain>
    </source>
</reference>
<name>A0A9N9FSP7_9GLOM</name>
<dbReference type="EMBL" id="CAJVPZ010004923">
    <property type="protein sequence ID" value="CAG8553547.1"/>
    <property type="molecule type" value="Genomic_DNA"/>
</dbReference>
<proteinExistence type="predicted"/>
<accession>A0A9N9FSP7</accession>
<sequence>MSIYISVRTGLLELSLCGLTGIKGNEDIRVNPEKTIATLNAVSKAITKALSTELGSCPEPVPGGPRPCINPRNSMGKFAVSTLLKTAPRIATPKTAPTL</sequence>
<gene>
    <name evidence="1" type="ORF">RFULGI_LOCUS4751</name>
</gene>
<organism evidence="1 2">
    <name type="scientific">Racocetra fulgida</name>
    <dbReference type="NCBI Taxonomy" id="60492"/>
    <lineage>
        <taxon>Eukaryota</taxon>
        <taxon>Fungi</taxon>
        <taxon>Fungi incertae sedis</taxon>
        <taxon>Mucoromycota</taxon>
        <taxon>Glomeromycotina</taxon>
        <taxon>Glomeromycetes</taxon>
        <taxon>Diversisporales</taxon>
        <taxon>Gigasporaceae</taxon>
        <taxon>Racocetra</taxon>
    </lineage>
</organism>
<evidence type="ECO:0000313" key="2">
    <source>
        <dbReference type="Proteomes" id="UP000789396"/>
    </source>
</evidence>
<evidence type="ECO:0000313" key="1">
    <source>
        <dbReference type="EMBL" id="CAG8553547.1"/>
    </source>
</evidence>
<dbReference type="Proteomes" id="UP000789396">
    <property type="component" value="Unassembled WGS sequence"/>
</dbReference>
<keyword evidence="2" id="KW-1185">Reference proteome</keyword>
<dbReference type="AlphaFoldDB" id="A0A9N9FSP7"/>
<comment type="caution">
    <text evidence="1">The sequence shown here is derived from an EMBL/GenBank/DDBJ whole genome shotgun (WGS) entry which is preliminary data.</text>
</comment>